<dbReference type="Proteomes" id="UP001383192">
    <property type="component" value="Unassembled WGS sequence"/>
</dbReference>
<evidence type="ECO:0008006" key="5">
    <source>
        <dbReference type="Google" id="ProtNLM"/>
    </source>
</evidence>
<feature type="compositionally biased region" description="Acidic residues" evidence="2">
    <location>
        <begin position="632"/>
        <end position="646"/>
    </location>
</feature>
<organism evidence="3 4">
    <name type="scientific">Paramarasmius palmivorus</name>
    <dbReference type="NCBI Taxonomy" id="297713"/>
    <lineage>
        <taxon>Eukaryota</taxon>
        <taxon>Fungi</taxon>
        <taxon>Dikarya</taxon>
        <taxon>Basidiomycota</taxon>
        <taxon>Agaricomycotina</taxon>
        <taxon>Agaricomycetes</taxon>
        <taxon>Agaricomycetidae</taxon>
        <taxon>Agaricales</taxon>
        <taxon>Marasmiineae</taxon>
        <taxon>Marasmiaceae</taxon>
        <taxon>Paramarasmius</taxon>
    </lineage>
</organism>
<keyword evidence="1" id="KW-0175">Coiled coil</keyword>
<name>A0AAW0CSF5_9AGAR</name>
<evidence type="ECO:0000313" key="3">
    <source>
        <dbReference type="EMBL" id="KAK7041773.1"/>
    </source>
</evidence>
<dbReference type="EMBL" id="JAYKXP010000032">
    <property type="protein sequence ID" value="KAK7041773.1"/>
    <property type="molecule type" value="Genomic_DNA"/>
</dbReference>
<keyword evidence="4" id="KW-1185">Reference proteome</keyword>
<comment type="caution">
    <text evidence="3">The sequence shown here is derived from an EMBL/GenBank/DDBJ whole genome shotgun (WGS) entry which is preliminary data.</text>
</comment>
<evidence type="ECO:0000313" key="4">
    <source>
        <dbReference type="Proteomes" id="UP001383192"/>
    </source>
</evidence>
<dbReference type="SUPFAM" id="SSF52047">
    <property type="entry name" value="RNI-like"/>
    <property type="match status" value="1"/>
</dbReference>
<evidence type="ECO:0000256" key="2">
    <source>
        <dbReference type="SAM" id="MobiDB-lite"/>
    </source>
</evidence>
<feature type="coiled-coil region" evidence="1">
    <location>
        <begin position="50"/>
        <end position="91"/>
    </location>
</feature>
<sequence>MLADTRVASRSPITLCESCNARFIPQLRHHPAPLNTNALRANLCPSNADIDASGEQLQNLEAEIQRYAEKLKHIRQVAEQLETEMRLLEQRVKERRYWTSALRRLPAETLENIFDLVCSSEEYSLSVSENGKNVCAPPYTLSNVSSYWRSVISARPHLWRSINIDIYRITKDIAPILQLYLERSKSTSFKIRIWDGGPGYPEDKTEDYDYSYDPDDEPRIDTSEYLSGQGEYILFSLVQAFTRCEELHNLTHYDILSRLYGRYRRPKKLTFPLLTILRNSSKLYRYPQFGGWFWKPLHEAPKLTELHIPRDFVITFDIPYQQITSLTIEEVDLSSLLSHVIARCTSLRDLTIQQLETHVGDNNRVLDNKITSPIQNIYIGMNGRDEVWQSLDGIFNNVVLPSLRSLRVLMVKDYDYGEEDWDGGALNEMLRQSSCSETMKELSLILMGCAVEWTQLEPVLRSCPELTCLELCLRWTSDIDAPLGNETPTDQFLDTFLSKLTVTDDFTKEVFVPNLKRLYVHETAAHLYRPREMTAELAEKIVVMAESRRRKARLTDASLETLGISTADRIVWLPLEELVDQSLEMDWDQYSRLQALKEGGLGYVVDWTGRYHGPFDHDPDDIFFGSGRSDSSEDEETEGDSGSEES</sequence>
<proteinExistence type="predicted"/>
<dbReference type="InterPro" id="IPR032675">
    <property type="entry name" value="LRR_dom_sf"/>
</dbReference>
<feature type="region of interest" description="Disordered" evidence="2">
    <location>
        <begin position="621"/>
        <end position="646"/>
    </location>
</feature>
<dbReference type="AlphaFoldDB" id="A0AAW0CSF5"/>
<protein>
    <recommendedName>
        <fullName evidence="5">F-box domain-containing protein</fullName>
    </recommendedName>
</protein>
<evidence type="ECO:0000256" key="1">
    <source>
        <dbReference type="SAM" id="Coils"/>
    </source>
</evidence>
<reference evidence="3 4" key="1">
    <citation type="submission" date="2024-01" db="EMBL/GenBank/DDBJ databases">
        <title>A draft genome for a cacao thread blight-causing isolate of Paramarasmius palmivorus.</title>
        <authorList>
            <person name="Baruah I.K."/>
            <person name="Bukari Y."/>
            <person name="Amoako-Attah I."/>
            <person name="Meinhardt L.W."/>
            <person name="Bailey B.A."/>
            <person name="Cohen S.P."/>
        </authorList>
    </citation>
    <scope>NUCLEOTIDE SEQUENCE [LARGE SCALE GENOMIC DNA]</scope>
    <source>
        <strain evidence="3 4">GH-12</strain>
    </source>
</reference>
<gene>
    <name evidence="3" type="ORF">VNI00_009062</name>
</gene>
<dbReference type="Gene3D" id="3.80.10.10">
    <property type="entry name" value="Ribonuclease Inhibitor"/>
    <property type="match status" value="1"/>
</dbReference>
<accession>A0AAW0CSF5</accession>